<accession>A0AA38RFP0</accession>
<keyword evidence="1" id="KW-0677">Repeat</keyword>
<evidence type="ECO:0000313" key="8">
    <source>
        <dbReference type="Proteomes" id="UP001174694"/>
    </source>
</evidence>
<evidence type="ECO:0000256" key="4">
    <source>
        <dbReference type="SAM" id="Coils"/>
    </source>
</evidence>
<evidence type="ECO:0000256" key="3">
    <source>
        <dbReference type="ARBA" id="ARBA00022840"/>
    </source>
</evidence>
<proteinExistence type="predicted"/>
<dbReference type="Pfam" id="PF12848">
    <property type="entry name" value="ABC_tran_Xtn"/>
    <property type="match status" value="1"/>
</dbReference>
<dbReference type="FunFam" id="3.40.50.300:FF:000618">
    <property type="entry name" value="ATP-binding cassette (ABC) transporter, putative"/>
    <property type="match status" value="1"/>
</dbReference>
<dbReference type="InterPro" id="IPR032781">
    <property type="entry name" value="ABC_tran_Xtn"/>
</dbReference>
<dbReference type="AlphaFoldDB" id="A0AA38RFP0"/>
<protein>
    <submittedName>
        <fullName evidence="7">ATP-binding cassette sub-family F member 2</fullName>
    </submittedName>
</protein>
<feature type="compositionally biased region" description="Basic and acidic residues" evidence="5">
    <location>
        <begin position="1"/>
        <end position="22"/>
    </location>
</feature>
<evidence type="ECO:0000313" key="7">
    <source>
        <dbReference type="EMBL" id="KAJ9134596.1"/>
    </source>
</evidence>
<dbReference type="PANTHER" id="PTHR19211">
    <property type="entry name" value="ATP-BINDING TRANSPORT PROTEIN-RELATED"/>
    <property type="match status" value="1"/>
</dbReference>
<dbReference type="InterPro" id="IPR050611">
    <property type="entry name" value="ABCF"/>
</dbReference>
<dbReference type="Proteomes" id="UP001174694">
    <property type="component" value="Unassembled WGS sequence"/>
</dbReference>
<feature type="compositionally biased region" description="Low complexity" evidence="5">
    <location>
        <begin position="24"/>
        <end position="39"/>
    </location>
</feature>
<keyword evidence="3 7" id="KW-0067">ATP-binding</keyword>
<dbReference type="EMBL" id="JANBVO010000042">
    <property type="protein sequence ID" value="KAJ9134596.1"/>
    <property type="molecule type" value="Genomic_DNA"/>
</dbReference>
<name>A0AA38RFP0_9PEZI</name>
<dbReference type="InterPro" id="IPR003593">
    <property type="entry name" value="AAA+_ATPase"/>
</dbReference>
<dbReference type="PROSITE" id="PS50893">
    <property type="entry name" value="ABC_TRANSPORTER_2"/>
    <property type="match status" value="2"/>
</dbReference>
<feature type="domain" description="ABC transporter" evidence="6">
    <location>
        <begin position="102"/>
        <end position="343"/>
    </location>
</feature>
<dbReference type="InterPro" id="IPR017871">
    <property type="entry name" value="ABC_transporter-like_CS"/>
</dbReference>
<dbReference type="Gene3D" id="3.40.50.300">
    <property type="entry name" value="P-loop containing nucleotide triphosphate hydrolases"/>
    <property type="match status" value="2"/>
</dbReference>
<evidence type="ECO:0000259" key="6">
    <source>
        <dbReference type="PROSITE" id="PS50893"/>
    </source>
</evidence>
<dbReference type="Pfam" id="PF00005">
    <property type="entry name" value="ABC_tran"/>
    <property type="match status" value="2"/>
</dbReference>
<dbReference type="SUPFAM" id="SSF52540">
    <property type="entry name" value="P-loop containing nucleoside triphosphate hydrolases"/>
    <property type="match status" value="2"/>
</dbReference>
<dbReference type="InterPro" id="IPR027417">
    <property type="entry name" value="P-loop_NTPase"/>
</dbReference>
<evidence type="ECO:0000256" key="5">
    <source>
        <dbReference type="SAM" id="MobiDB-lite"/>
    </source>
</evidence>
<feature type="coiled-coil region" evidence="4">
    <location>
        <begin position="172"/>
        <end position="199"/>
    </location>
</feature>
<dbReference type="FunFam" id="3.40.50.300:FF:000549">
    <property type="entry name" value="ABC transporter ATP-binding protein arb1"/>
    <property type="match status" value="1"/>
</dbReference>
<feature type="domain" description="ABC transporter" evidence="6">
    <location>
        <begin position="413"/>
        <end position="632"/>
    </location>
</feature>
<dbReference type="GO" id="GO:0016887">
    <property type="term" value="F:ATP hydrolysis activity"/>
    <property type="evidence" value="ECO:0007669"/>
    <property type="project" value="InterPro"/>
</dbReference>
<keyword evidence="4" id="KW-0175">Coiled coil</keyword>
<keyword evidence="2" id="KW-0547">Nucleotide-binding</keyword>
<dbReference type="GO" id="GO:0005524">
    <property type="term" value="F:ATP binding"/>
    <property type="evidence" value="ECO:0007669"/>
    <property type="project" value="UniProtKB-KW"/>
</dbReference>
<organism evidence="7 8">
    <name type="scientific">Pleurostoma richardsiae</name>
    <dbReference type="NCBI Taxonomy" id="41990"/>
    <lineage>
        <taxon>Eukaryota</taxon>
        <taxon>Fungi</taxon>
        <taxon>Dikarya</taxon>
        <taxon>Ascomycota</taxon>
        <taxon>Pezizomycotina</taxon>
        <taxon>Sordariomycetes</taxon>
        <taxon>Sordariomycetidae</taxon>
        <taxon>Calosphaeriales</taxon>
        <taxon>Pleurostomataceae</taxon>
        <taxon>Pleurostoma</taxon>
    </lineage>
</organism>
<feature type="region of interest" description="Disordered" evidence="5">
    <location>
        <begin position="1"/>
        <end position="67"/>
    </location>
</feature>
<dbReference type="SMART" id="SM00382">
    <property type="entry name" value="AAA"/>
    <property type="match status" value="2"/>
</dbReference>
<sequence length="634" mass="70288">MVSASKEKRLAKKAAEGKEKKTVASRSKAGSKNASAAGSVNGDATPPVQLDANGNPIESDEPATSADKMGEVERLAAQMDKHGLSDRVTTGVLASTPTSRDVKITSASLVFHGRVLIHDSTLELNYGRRYGLLGENGCGKSTLMKAIAAREYPIPEHIDIYLLNEGAPPTELGALEWVVKEAENELDRLDKLAEKMLEEEGPESPVLMDLYDHMEKMDPSTFATRASLILTGLGFNKVTIHKKTKDMSGGWRMRVALAKALFVRPSLLLLDDPTAHLDLEACVWLEEYLKKWDRTLVLVSHSMDFLNGVCSNMIDMRMKQLIYYGGNYDSYIKTRTEQETNQMKAYQKQQDEITHIKKFIASAGTYANLVRQAKSRQKILDKMEADGFIQPVVPDKVFSFRFADVEKLPPPVLSFDNVTFSYSGKPEDDLYRNIDLGFDMDSRTALVGPNGVGKSTLLRLMTGKLSPTAGSVTRHTHLKMGLYSQHSAEQLDLTKSALDFVREKYKEKSQDYQYWRQQLGKYGLSGEAQTSLIGTLSDGQKSRIVFALLAIDAPNMLLLDEPTNGLDIPTIDSLADAINAFSGGVVVVSHDFRLLDKIAKQILVCENKTIRPWDGSIGEYKNYLRKKMISEGAV</sequence>
<dbReference type="PROSITE" id="PS00211">
    <property type="entry name" value="ABC_TRANSPORTER_1"/>
    <property type="match status" value="1"/>
</dbReference>
<evidence type="ECO:0000256" key="2">
    <source>
        <dbReference type="ARBA" id="ARBA00022741"/>
    </source>
</evidence>
<dbReference type="InterPro" id="IPR003439">
    <property type="entry name" value="ABC_transporter-like_ATP-bd"/>
</dbReference>
<dbReference type="CDD" id="cd03221">
    <property type="entry name" value="ABCF_EF-3"/>
    <property type="match status" value="2"/>
</dbReference>
<dbReference type="PANTHER" id="PTHR19211:SF15">
    <property type="entry name" value="ATP-BINDING CASSETTE SUB-FAMILY F MEMBER 2"/>
    <property type="match status" value="1"/>
</dbReference>
<evidence type="ECO:0000256" key="1">
    <source>
        <dbReference type="ARBA" id="ARBA00022737"/>
    </source>
</evidence>
<reference evidence="7" key="1">
    <citation type="submission" date="2022-07" db="EMBL/GenBank/DDBJ databases">
        <title>Fungi with potential for degradation of polypropylene.</title>
        <authorList>
            <person name="Gostincar C."/>
        </authorList>
    </citation>
    <scope>NUCLEOTIDE SEQUENCE</scope>
    <source>
        <strain evidence="7">EXF-13308</strain>
    </source>
</reference>
<comment type="caution">
    <text evidence="7">The sequence shown here is derived from an EMBL/GenBank/DDBJ whole genome shotgun (WGS) entry which is preliminary data.</text>
</comment>
<keyword evidence="8" id="KW-1185">Reference proteome</keyword>
<gene>
    <name evidence="7" type="ORF">NKR23_g10053</name>
</gene>